<feature type="repeat" description="ANK" evidence="3">
    <location>
        <begin position="249"/>
        <end position="281"/>
    </location>
</feature>
<gene>
    <name evidence="5" type="ORF">Cvel_15400</name>
</gene>
<organism evidence="5">
    <name type="scientific">Chromera velia CCMP2878</name>
    <dbReference type="NCBI Taxonomy" id="1169474"/>
    <lineage>
        <taxon>Eukaryota</taxon>
        <taxon>Sar</taxon>
        <taxon>Alveolata</taxon>
        <taxon>Colpodellida</taxon>
        <taxon>Chromeraceae</taxon>
        <taxon>Chromera</taxon>
    </lineage>
</organism>
<dbReference type="SMART" id="SM00248">
    <property type="entry name" value="ANK"/>
    <property type="match status" value="5"/>
</dbReference>
<dbReference type="InterPro" id="IPR002110">
    <property type="entry name" value="Ankyrin_rpt"/>
</dbReference>
<dbReference type="PANTHER" id="PTHR24189">
    <property type="entry name" value="MYOTROPHIN"/>
    <property type="match status" value="1"/>
</dbReference>
<keyword evidence="2 3" id="KW-0040">ANK repeat</keyword>
<name>A0A0G4F5Y3_9ALVE</name>
<proteinExistence type="predicted"/>
<dbReference type="Pfam" id="PF12796">
    <property type="entry name" value="Ank_2"/>
    <property type="match status" value="1"/>
</dbReference>
<protein>
    <submittedName>
        <fullName evidence="5">Uncharacterized protein</fullName>
    </submittedName>
</protein>
<dbReference type="PROSITE" id="PS50088">
    <property type="entry name" value="ANK_REPEAT"/>
    <property type="match status" value="2"/>
</dbReference>
<dbReference type="SUPFAM" id="SSF48403">
    <property type="entry name" value="Ankyrin repeat"/>
    <property type="match status" value="1"/>
</dbReference>
<accession>A0A0G4F5Y3</accession>
<sequence length="313" mass="33309">MSGENDGDDVRLFLKVGVDLNGLVGGQTALMKAICADSMDALQMVREGGADLEVRKVSKSSPRPAEDVGEGEGDSGTVPSLLAEGADVEAEDAEGQKVLRIACEAANDADANVDDPVVRSALTEALRDLIVKTSDVESIRVDGFQPLLHVFADWGVEELTELLLSRGGIVDAVDADGDTALSYAARKGCHETVQLLIDRGADVNRRDPHNDTPLTDLLYMSENSNSEGVRRVAEILLDNGADVNARGHCGRTALLRAVSRNAVETAKLLLERGADAHLSDIIGNSPHIVARERGYQEILSLMDSAAMVQKTAE</sequence>
<evidence type="ECO:0000313" key="5">
    <source>
        <dbReference type="EMBL" id="CEM07904.1"/>
    </source>
</evidence>
<feature type="repeat" description="ANK" evidence="3">
    <location>
        <begin position="176"/>
        <end position="208"/>
    </location>
</feature>
<keyword evidence="1" id="KW-0677">Repeat</keyword>
<dbReference type="Pfam" id="PF13637">
    <property type="entry name" value="Ank_4"/>
    <property type="match status" value="1"/>
</dbReference>
<dbReference type="PANTHER" id="PTHR24189:SF50">
    <property type="entry name" value="ANKYRIN REPEAT AND SOCS BOX PROTEIN 2"/>
    <property type="match status" value="1"/>
</dbReference>
<dbReference type="InterPro" id="IPR050745">
    <property type="entry name" value="Multifunctional_regulatory"/>
</dbReference>
<feature type="region of interest" description="Disordered" evidence="4">
    <location>
        <begin position="53"/>
        <end position="80"/>
    </location>
</feature>
<dbReference type="AlphaFoldDB" id="A0A0G4F5Y3"/>
<dbReference type="PRINTS" id="PR01415">
    <property type="entry name" value="ANKYRIN"/>
</dbReference>
<dbReference type="VEuPathDB" id="CryptoDB:Cvel_15400"/>
<dbReference type="PROSITE" id="PS50297">
    <property type="entry name" value="ANK_REP_REGION"/>
    <property type="match status" value="2"/>
</dbReference>
<evidence type="ECO:0000256" key="2">
    <source>
        <dbReference type="ARBA" id="ARBA00023043"/>
    </source>
</evidence>
<dbReference type="Gene3D" id="1.25.40.20">
    <property type="entry name" value="Ankyrin repeat-containing domain"/>
    <property type="match status" value="3"/>
</dbReference>
<dbReference type="EMBL" id="CDMZ01000152">
    <property type="protein sequence ID" value="CEM07904.1"/>
    <property type="molecule type" value="Genomic_DNA"/>
</dbReference>
<evidence type="ECO:0000256" key="4">
    <source>
        <dbReference type="SAM" id="MobiDB-lite"/>
    </source>
</evidence>
<dbReference type="PhylomeDB" id="A0A0G4F5Y3"/>
<reference evidence="5" key="1">
    <citation type="submission" date="2014-11" db="EMBL/GenBank/DDBJ databases">
        <authorList>
            <person name="Otto D Thomas"/>
            <person name="Naeem Raeece"/>
        </authorList>
    </citation>
    <scope>NUCLEOTIDE SEQUENCE</scope>
</reference>
<evidence type="ECO:0000256" key="3">
    <source>
        <dbReference type="PROSITE-ProRule" id="PRU00023"/>
    </source>
</evidence>
<evidence type="ECO:0000256" key="1">
    <source>
        <dbReference type="ARBA" id="ARBA00022737"/>
    </source>
</evidence>
<dbReference type="InterPro" id="IPR036770">
    <property type="entry name" value="Ankyrin_rpt-contain_sf"/>
</dbReference>